<dbReference type="AlphaFoldDB" id="A0A7S9RSD0"/>
<sequence length="301" mass="34583">MNSNDPYGWGEKSDFSIDRDGDNKLYEILNNLCCIEDAPNNNFVSKLREIYKDDFRHSYSSINASLISISNGDINKITIIANKLLEIYKEVKKNLKADDKNEEEFLRHLFKLYDHINLEAVQLQFMASTSEQIRKTESNIQNTEDKINEQSKEVNKTKDSIQTTKKEIEQVKNAIEKTQANYVAILGIFASIIIAFVANMSFSASVLQNIDKPNTLKLVAIICFLGIFIVNILNLLFNFIKEIHFGKRESNGCCSKLWLFNIIIIFIATMCLIKSLEYDKKYSPQKDNNSTINFNITAPRF</sequence>
<evidence type="ECO:0000313" key="3">
    <source>
        <dbReference type="EMBL" id="QPH96912.1"/>
    </source>
</evidence>
<feature type="coiled-coil region" evidence="1">
    <location>
        <begin position="126"/>
        <end position="181"/>
    </location>
</feature>
<accession>A0A7S9RSD0</accession>
<keyword evidence="1" id="KW-0175">Coiled coil</keyword>
<feature type="transmembrane region" description="Helical" evidence="2">
    <location>
        <begin position="218"/>
        <end position="237"/>
    </location>
</feature>
<dbReference type="SUPFAM" id="SSF58100">
    <property type="entry name" value="Bacterial hemolysins"/>
    <property type="match status" value="1"/>
</dbReference>
<gene>
    <name evidence="3" type="ORF">CVS89_01170</name>
</gene>
<evidence type="ECO:0000256" key="1">
    <source>
        <dbReference type="SAM" id="Coils"/>
    </source>
</evidence>
<dbReference type="Proteomes" id="UP000594571">
    <property type="component" value="Chromosome"/>
</dbReference>
<reference evidence="3 4" key="1">
    <citation type="journal article" date="2018" name="Emerg. Microbes Infect.">
        <title>Genomic analysis of oral Campylobacter concisus strains identified a potential bacterial molecular marker associated with active Crohn's disease.</title>
        <authorList>
            <person name="Liu F."/>
            <person name="Ma R."/>
            <person name="Tay C.Y.A."/>
            <person name="Octavia S."/>
            <person name="Lan R."/>
            <person name="Chung H.K.L."/>
            <person name="Riordan S.M."/>
            <person name="Grimm M.C."/>
            <person name="Leong R.W."/>
            <person name="Tanaka M.M."/>
            <person name="Connor S."/>
            <person name="Zhang L."/>
        </authorList>
    </citation>
    <scope>NUCLEOTIDE SEQUENCE [LARGE SCALE GENOMIC DNA]</scope>
    <source>
        <strain evidence="3 4">H16O-S1</strain>
    </source>
</reference>
<keyword evidence="2" id="KW-1133">Transmembrane helix</keyword>
<protein>
    <submittedName>
        <fullName evidence="3">Uncharacterized protein</fullName>
    </submittedName>
</protein>
<dbReference type="EMBL" id="CP049263">
    <property type="protein sequence ID" value="QPH96912.1"/>
    <property type="molecule type" value="Genomic_DNA"/>
</dbReference>
<reference evidence="3 4" key="2">
    <citation type="journal article" date="2020" name="Microb. Genom.">
        <title>Analysis of complete Campylobacter concisus genomes identifies genomospecies features, secretion systems and novel plasmids and their association with severe ulcerative colitis.</title>
        <authorList>
            <person name="Liu F."/>
            <person name="Chen S."/>
            <person name="Luu L.D.W."/>
            <person name="Lee S.A."/>
            <person name="Tay A.C.Y."/>
            <person name="Wu R."/>
            <person name="Riordan S.M."/>
            <person name="Lan R."/>
            <person name="Liu L."/>
            <person name="Zhang L."/>
        </authorList>
    </citation>
    <scope>NUCLEOTIDE SEQUENCE [LARGE SCALE GENOMIC DNA]</scope>
    <source>
        <strain evidence="3 4">H16O-S1</strain>
    </source>
</reference>
<evidence type="ECO:0000313" key="4">
    <source>
        <dbReference type="Proteomes" id="UP000594571"/>
    </source>
</evidence>
<name>A0A7S9RSD0_9BACT</name>
<keyword evidence="2" id="KW-0812">Transmembrane</keyword>
<dbReference type="RefSeq" id="WP_107848291.1">
    <property type="nucleotide sequence ID" value="NZ_CABPTT010000001.1"/>
</dbReference>
<evidence type="ECO:0000256" key="2">
    <source>
        <dbReference type="SAM" id="Phobius"/>
    </source>
</evidence>
<keyword evidence="2" id="KW-0472">Membrane</keyword>
<feature type="transmembrane region" description="Helical" evidence="2">
    <location>
        <begin position="257"/>
        <end position="276"/>
    </location>
</feature>
<organism evidence="3 4">
    <name type="scientific">Campylobacter concisus</name>
    <dbReference type="NCBI Taxonomy" id="199"/>
    <lineage>
        <taxon>Bacteria</taxon>
        <taxon>Pseudomonadati</taxon>
        <taxon>Campylobacterota</taxon>
        <taxon>Epsilonproteobacteria</taxon>
        <taxon>Campylobacterales</taxon>
        <taxon>Campylobacteraceae</taxon>
        <taxon>Campylobacter</taxon>
    </lineage>
</organism>
<proteinExistence type="predicted"/>
<feature type="transmembrane region" description="Helical" evidence="2">
    <location>
        <begin position="182"/>
        <end position="206"/>
    </location>
</feature>